<evidence type="ECO:0000313" key="2">
    <source>
        <dbReference type="Proteomes" id="UP001652626"/>
    </source>
</evidence>
<keyword evidence="2" id="KW-1185">Reference proteome</keyword>
<evidence type="ECO:0000256" key="1">
    <source>
        <dbReference type="SAM" id="MobiDB-lite"/>
    </source>
</evidence>
<name>A0ABM4AZZ8_VANTA</name>
<accession>A0ABM4AZZ8</accession>
<sequence length="122" mass="14167">MTQVLTGHGCFGKYLHGIVRREVSPSYHTAFPGTTFCGDLSLLSVINAMLSSEPYWSKMRSFCEKVMSQKEEAEREREVDAAAHPTHRRRPGKRKQRYATFSPRLNRRRGEYEGFQYPRNLP</sequence>
<organism evidence="2 3">
    <name type="scientific">Vanessa tameamea</name>
    <name type="common">Kamehameha butterfly</name>
    <dbReference type="NCBI Taxonomy" id="334116"/>
    <lineage>
        <taxon>Eukaryota</taxon>
        <taxon>Metazoa</taxon>
        <taxon>Ecdysozoa</taxon>
        <taxon>Arthropoda</taxon>
        <taxon>Hexapoda</taxon>
        <taxon>Insecta</taxon>
        <taxon>Pterygota</taxon>
        <taxon>Neoptera</taxon>
        <taxon>Endopterygota</taxon>
        <taxon>Lepidoptera</taxon>
        <taxon>Glossata</taxon>
        <taxon>Ditrysia</taxon>
        <taxon>Papilionoidea</taxon>
        <taxon>Nymphalidae</taxon>
        <taxon>Nymphalinae</taxon>
        <taxon>Vanessa</taxon>
    </lineage>
</organism>
<dbReference type="RefSeq" id="XP_064076868.1">
    <property type="nucleotide sequence ID" value="XM_064220798.1"/>
</dbReference>
<feature type="region of interest" description="Disordered" evidence="1">
    <location>
        <begin position="74"/>
        <end position="122"/>
    </location>
</feature>
<dbReference type="Proteomes" id="UP001652626">
    <property type="component" value="Chromosome 5"/>
</dbReference>
<feature type="compositionally biased region" description="Basic residues" evidence="1">
    <location>
        <begin position="85"/>
        <end position="97"/>
    </location>
</feature>
<proteinExistence type="predicted"/>
<reference evidence="3" key="1">
    <citation type="submission" date="2025-08" db="UniProtKB">
        <authorList>
            <consortium name="RefSeq"/>
        </authorList>
    </citation>
    <scope>IDENTIFICATION</scope>
    <source>
        <tissue evidence="3">Whole body</tissue>
    </source>
</reference>
<gene>
    <name evidence="3" type="primary">LOC135194816</name>
</gene>
<evidence type="ECO:0000313" key="3">
    <source>
        <dbReference type="RefSeq" id="XP_064076868.1"/>
    </source>
</evidence>
<protein>
    <submittedName>
        <fullName evidence="3">Uncharacterized protein LOC135194816</fullName>
    </submittedName>
</protein>
<dbReference type="GeneID" id="135194816"/>